<accession>A0AAV7IEH9</accession>
<comment type="caution">
    <text evidence="2">The sequence shown here is derived from an EMBL/GenBank/DDBJ whole genome shotgun (WGS) entry which is preliminary data.</text>
</comment>
<feature type="region of interest" description="Disordered" evidence="1">
    <location>
        <begin position="1"/>
        <end position="38"/>
    </location>
</feature>
<feature type="compositionally biased region" description="Polar residues" evidence="1">
    <location>
        <begin position="1"/>
        <end position="21"/>
    </location>
</feature>
<proteinExistence type="predicted"/>
<gene>
    <name evidence="2" type="ORF">KQX54_020667</name>
</gene>
<feature type="compositionally biased region" description="Polar residues" evidence="1">
    <location>
        <begin position="58"/>
        <end position="67"/>
    </location>
</feature>
<feature type="region of interest" description="Disordered" evidence="1">
    <location>
        <begin position="58"/>
        <end position="115"/>
    </location>
</feature>
<dbReference type="AlphaFoldDB" id="A0AAV7IEH9"/>
<name>A0AAV7IEH9_COTGL</name>
<keyword evidence="3" id="KW-1185">Reference proteome</keyword>
<protein>
    <recommendedName>
        <fullName evidence="4">WH2 domain-containing protein</fullName>
    </recommendedName>
</protein>
<dbReference type="EMBL" id="JAHXZJ010001864">
    <property type="protein sequence ID" value="KAH0550740.1"/>
    <property type="molecule type" value="Genomic_DNA"/>
</dbReference>
<evidence type="ECO:0000313" key="2">
    <source>
        <dbReference type="EMBL" id="KAH0550740.1"/>
    </source>
</evidence>
<evidence type="ECO:0000313" key="3">
    <source>
        <dbReference type="Proteomes" id="UP000826195"/>
    </source>
</evidence>
<dbReference type="Proteomes" id="UP000826195">
    <property type="component" value="Unassembled WGS sequence"/>
</dbReference>
<feature type="compositionally biased region" description="Basic and acidic residues" evidence="1">
    <location>
        <begin position="79"/>
        <end position="101"/>
    </location>
</feature>
<sequence>MIKSTSVTNLNHNTCETNGTQEDTKPANYSKLLSNNPQDRGLQSVQLLKSILPQLKSTLDDNQSGENKTNDKSGQVKLNADDKSGENESPVRKSNPEEIKRYRYTGPPAISLGSWSERPRANVQIKMDTDYKFGANTNTSGNKTLVNLNSPSDNVGSNNCSNYVKTLPKSIKSNFDCNDSVVSVKRGDSKINAFSGGNNNNNINNNVNNEDSEFKRFNIAKLHTRTKDEDKPVVTNVELKKSHNDKPEFKVTDDDDNKIDTRPVNFKELTQAFGKVNLRSKNNSKYNSVNRYSDIFDGRSSVEAANNKNPIKVSAANGPFKPPTVNSNGLVKKYTSVVDIDHHLNGQKKFNNNNTITKLNGPATAPKGFKVQANKISQVPPPPTMPIITGVTLKNNNNCRARPLSMPVGKDSRDQLLESIRCFGRDKLRNVSTVS</sequence>
<organism evidence="2 3">
    <name type="scientific">Cotesia glomerata</name>
    <name type="common">Lepidopteran parasitic wasp</name>
    <name type="synonym">Apanteles glomeratus</name>
    <dbReference type="NCBI Taxonomy" id="32391"/>
    <lineage>
        <taxon>Eukaryota</taxon>
        <taxon>Metazoa</taxon>
        <taxon>Ecdysozoa</taxon>
        <taxon>Arthropoda</taxon>
        <taxon>Hexapoda</taxon>
        <taxon>Insecta</taxon>
        <taxon>Pterygota</taxon>
        <taxon>Neoptera</taxon>
        <taxon>Endopterygota</taxon>
        <taxon>Hymenoptera</taxon>
        <taxon>Apocrita</taxon>
        <taxon>Ichneumonoidea</taxon>
        <taxon>Braconidae</taxon>
        <taxon>Microgastrinae</taxon>
        <taxon>Cotesia</taxon>
    </lineage>
</organism>
<evidence type="ECO:0008006" key="4">
    <source>
        <dbReference type="Google" id="ProtNLM"/>
    </source>
</evidence>
<evidence type="ECO:0000256" key="1">
    <source>
        <dbReference type="SAM" id="MobiDB-lite"/>
    </source>
</evidence>
<reference evidence="2 3" key="1">
    <citation type="journal article" date="2021" name="J. Hered.">
        <title>A chromosome-level genome assembly of the parasitoid wasp, Cotesia glomerata (Hymenoptera: Braconidae).</title>
        <authorList>
            <person name="Pinto B.J."/>
            <person name="Weis J.J."/>
            <person name="Gamble T."/>
            <person name="Ode P.J."/>
            <person name="Paul R."/>
            <person name="Zaspel J.M."/>
        </authorList>
    </citation>
    <scope>NUCLEOTIDE SEQUENCE [LARGE SCALE GENOMIC DNA]</scope>
    <source>
        <strain evidence="2">CgM1</strain>
    </source>
</reference>